<accession>A0A9N9T3P8</accession>
<reference evidence="1" key="1">
    <citation type="submission" date="2022-01" db="EMBL/GenBank/DDBJ databases">
        <authorList>
            <person name="King R."/>
        </authorList>
    </citation>
    <scope>NUCLEOTIDE SEQUENCE</scope>
</reference>
<evidence type="ECO:0000313" key="2">
    <source>
        <dbReference type="Proteomes" id="UP001153709"/>
    </source>
</evidence>
<sequence>MNITFKQVDTCHKSDVLKLSNKLKFTESEDDKTKIKDEINIHHSAADNAYVMKSNDTEKAKCDSTVRCLTFDLKQCLSTSYVNYSVVFTKTSKGHIT</sequence>
<name>A0A9N9T3P8_DIABA</name>
<dbReference type="AlphaFoldDB" id="A0A9N9T3P8"/>
<dbReference type="EMBL" id="OU898280">
    <property type="protein sequence ID" value="CAG9835002.1"/>
    <property type="molecule type" value="Genomic_DNA"/>
</dbReference>
<evidence type="ECO:0000313" key="1">
    <source>
        <dbReference type="EMBL" id="CAG9835002.1"/>
    </source>
</evidence>
<dbReference type="OrthoDB" id="6747067at2759"/>
<proteinExistence type="predicted"/>
<gene>
    <name evidence="1" type="ORF">DIABBA_LOCUS8249</name>
</gene>
<dbReference type="Proteomes" id="UP001153709">
    <property type="component" value="Chromosome 5"/>
</dbReference>
<organism evidence="1 2">
    <name type="scientific">Diabrotica balteata</name>
    <name type="common">Banded cucumber beetle</name>
    <dbReference type="NCBI Taxonomy" id="107213"/>
    <lineage>
        <taxon>Eukaryota</taxon>
        <taxon>Metazoa</taxon>
        <taxon>Ecdysozoa</taxon>
        <taxon>Arthropoda</taxon>
        <taxon>Hexapoda</taxon>
        <taxon>Insecta</taxon>
        <taxon>Pterygota</taxon>
        <taxon>Neoptera</taxon>
        <taxon>Endopterygota</taxon>
        <taxon>Coleoptera</taxon>
        <taxon>Polyphaga</taxon>
        <taxon>Cucujiformia</taxon>
        <taxon>Chrysomeloidea</taxon>
        <taxon>Chrysomelidae</taxon>
        <taxon>Galerucinae</taxon>
        <taxon>Diabroticina</taxon>
        <taxon>Diabroticites</taxon>
        <taxon>Diabrotica</taxon>
    </lineage>
</organism>
<protein>
    <submittedName>
        <fullName evidence="1">Uncharacterized protein</fullName>
    </submittedName>
</protein>
<keyword evidence="2" id="KW-1185">Reference proteome</keyword>